<proteinExistence type="predicted"/>
<protein>
    <submittedName>
        <fullName evidence="2">Uncharacterized protein</fullName>
    </submittedName>
</protein>
<dbReference type="Proteomes" id="UP001596435">
    <property type="component" value="Unassembled WGS sequence"/>
</dbReference>
<dbReference type="EMBL" id="JBHTAJ010000013">
    <property type="protein sequence ID" value="MFC7179708.1"/>
    <property type="molecule type" value="Genomic_DNA"/>
</dbReference>
<gene>
    <name evidence="2" type="ORF">ACFQMG_09045</name>
</gene>
<feature type="transmembrane region" description="Helical" evidence="1">
    <location>
        <begin position="41"/>
        <end position="60"/>
    </location>
</feature>
<sequence length="93" mass="9721">MKTFEWACVAAVWATVLLQVAPVAARNRMPRWWGDRISAPRLWAAGLVVLAVGATLAIAVSGRRGSSLATGLGLLAVVGGLGMTGWAHRANRG</sequence>
<keyword evidence="1" id="KW-1133">Transmembrane helix</keyword>
<feature type="transmembrane region" description="Helical" evidence="1">
    <location>
        <begin position="67"/>
        <end position="87"/>
    </location>
</feature>
<keyword evidence="1" id="KW-0812">Transmembrane</keyword>
<comment type="caution">
    <text evidence="2">The sequence shown here is derived from an EMBL/GenBank/DDBJ whole genome shotgun (WGS) entry which is preliminary data.</text>
</comment>
<keyword evidence="3" id="KW-1185">Reference proteome</keyword>
<keyword evidence="1" id="KW-0472">Membrane</keyword>
<name>A0ABW2FXL6_9ACTN</name>
<evidence type="ECO:0000313" key="3">
    <source>
        <dbReference type="Proteomes" id="UP001596435"/>
    </source>
</evidence>
<accession>A0ABW2FXL6</accession>
<reference evidence="3" key="1">
    <citation type="journal article" date="2019" name="Int. J. Syst. Evol. Microbiol.">
        <title>The Global Catalogue of Microorganisms (GCM) 10K type strain sequencing project: providing services to taxonomists for standard genome sequencing and annotation.</title>
        <authorList>
            <consortium name="The Broad Institute Genomics Platform"/>
            <consortium name="The Broad Institute Genome Sequencing Center for Infectious Disease"/>
            <person name="Wu L."/>
            <person name="Ma J."/>
        </authorList>
    </citation>
    <scope>NUCLEOTIDE SEQUENCE [LARGE SCALE GENOMIC DNA]</scope>
    <source>
        <strain evidence="3">CGMCC 1.12859</strain>
    </source>
</reference>
<dbReference type="RefSeq" id="WP_345709114.1">
    <property type="nucleotide sequence ID" value="NZ_BAABKV010000001.1"/>
</dbReference>
<evidence type="ECO:0000256" key="1">
    <source>
        <dbReference type="SAM" id="Phobius"/>
    </source>
</evidence>
<organism evidence="2 3">
    <name type="scientific">Kitasatospora paranensis</name>
    <dbReference type="NCBI Taxonomy" id="258053"/>
    <lineage>
        <taxon>Bacteria</taxon>
        <taxon>Bacillati</taxon>
        <taxon>Actinomycetota</taxon>
        <taxon>Actinomycetes</taxon>
        <taxon>Kitasatosporales</taxon>
        <taxon>Streptomycetaceae</taxon>
        <taxon>Kitasatospora</taxon>
    </lineage>
</organism>
<evidence type="ECO:0000313" key="2">
    <source>
        <dbReference type="EMBL" id="MFC7179708.1"/>
    </source>
</evidence>